<accession>A0A5N6TPJ6</accession>
<keyword evidence="3 7" id="KW-0479">Metal-binding</keyword>
<keyword evidence="6 8" id="KW-0503">Monooxygenase</keyword>
<evidence type="ECO:0000256" key="7">
    <source>
        <dbReference type="PIRSR" id="PIRSR602401-1"/>
    </source>
</evidence>
<evidence type="ECO:0000313" key="10">
    <source>
        <dbReference type="EMBL" id="KAE8148069.1"/>
    </source>
</evidence>
<dbReference type="GO" id="GO:0005506">
    <property type="term" value="F:iron ion binding"/>
    <property type="evidence" value="ECO:0007669"/>
    <property type="project" value="InterPro"/>
</dbReference>
<proteinExistence type="inferred from homology"/>
<dbReference type="PROSITE" id="PS00086">
    <property type="entry name" value="CYTOCHROME_P450"/>
    <property type="match status" value="1"/>
</dbReference>
<gene>
    <name evidence="10" type="ORF">BDV25DRAFT_131557</name>
</gene>
<dbReference type="InterPro" id="IPR002401">
    <property type="entry name" value="Cyt_P450_E_grp-I"/>
</dbReference>
<dbReference type="PANTHER" id="PTHR24287:SF5">
    <property type="entry name" value="P450, PUTATIVE (EUROFUNG)-RELATED"/>
    <property type="match status" value="1"/>
</dbReference>
<dbReference type="PANTHER" id="PTHR24287">
    <property type="entry name" value="P450, PUTATIVE (EUROFUNG)-RELATED"/>
    <property type="match status" value="1"/>
</dbReference>
<keyword evidence="4 8" id="KW-0560">Oxidoreductase</keyword>
<dbReference type="PRINTS" id="PR00463">
    <property type="entry name" value="EP450I"/>
</dbReference>
<name>A0A5N6TPJ6_ASPAV</name>
<evidence type="ECO:0000256" key="4">
    <source>
        <dbReference type="ARBA" id="ARBA00023002"/>
    </source>
</evidence>
<evidence type="ECO:0000256" key="3">
    <source>
        <dbReference type="ARBA" id="ARBA00022723"/>
    </source>
</evidence>
<keyword evidence="7 8" id="KW-0349">Heme</keyword>
<keyword evidence="9" id="KW-0812">Transmembrane</keyword>
<dbReference type="Gene3D" id="1.10.630.10">
    <property type="entry name" value="Cytochrome P450"/>
    <property type="match status" value="1"/>
</dbReference>
<dbReference type="PRINTS" id="PR00385">
    <property type="entry name" value="P450"/>
</dbReference>
<dbReference type="GO" id="GO:0004497">
    <property type="term" value="F:monooxygenase activity"/>
    <property type="evidence" value="ECO:0007669"/>
    <property type="project" value="UniProtKB-KW"/>
</dbReference>
<dbReference type="Proteomes" id="UP000325780">
    <property type="component" value="Unassembled WGS sequence"/>
</dbReference>
<evidence type="ECO:0000256" key="2">
    <source>
        <dbReference type="ARBA" id="ARBA00010617"/>
    </source>
</evidence>
<dbReference type="GO" id="GO:0020037">
    <property type="term" value="F:heme binding"/>
    <property type="evidence" value="ECO:0007669"/>
    <property type="project" value="InterPro"/>
</dbReference>
<evidence type="ECO:0000256" key="1">
    <source>
        <dbReference type="ARBA" id="ARBA00001971"/>
    </source>
</evidence>
<feature type="binding site" description="axial binding residue" evidence="7">
    <location>
        <position position="471"/>
    </location>
    <ligand>
        <name>heme</name>
        <dbReference type="ChEBI" id="CHEBI:30413"/>
    </ligand>
    <ligandPart>
        <name>Fe</name>
        <dbReference type="ChEBI" id="CHEBI:18248"/>
    </ligandPart>
</feature>
<keyword evidence="9" id="KW-1133">Transmembrane helix</keyword>
<reference evidence="10 11" key="1">
    <citation type="submission" date="2019-04" db="EMBL/GenBank/DDBJ databases">
        <title>Friends and foes A comparative genomics study of 23 Aspergillus species from section Flavi.</title>
        <authorList>
            <consortium name="DOE Joint Genome Institute"/>
            <person name="Kjaerbolling I."/>
            <person name="Vesth T."/>
            <person name="Frisvad J.C."/>
            <person name="Nybo J.L."/>
            <person name="Theobald S."/>
            <person name="Kildgaard S."/>
            <person name="Isbrandt T."/>
            <person name="Kuo A."/>
            <person name="Sato A."/>
            <person name="Lyhne E.K."/>
            <person name="Kogle M.E."/>
            <person name="Wiebenga A."/>
            <person name="Kun R.S."/>
            <person name="Lubbers R.J."/>
            <person name="Makela M.R."/>
            <person name="Barry K."/>
            <person name="Chovatia M."/>
            <person name="Clum A."/>
            <person name="Daum C."/>
            <person name="Haridas S."/>
            <person name="He G."/>
            <person name="LaButti K."/>
            <person name="Lipzen A."/>
            <person name="Mondo S."/>
            <person name="Riley R."/>
            <person name="Salamov A."/>
            <person name="Simmons B.A."/>
            <person name="Magnuson J.K."/>
            <person name="Henrissat B."/>
            <person name="Mortensen U.H."/>
            <person name="Larsen T.O."/>
            <person name="Devries R.P."/>
            <person name="Grigoriev I.V."/>
            <person name="Machida M."/>
            <person name="Baker S.E."/>
            <person name="Andersen M.R."/>
        </authorList>
    </citation>
    <scope>NUCLEOTIDE SEQUENCE [LARGE SCALE GENOMIC DNA]</scope>
    <source>
        <strain evidence="10 11">IBT 18842</strain>
    </source>
</reference>
<dbReference type="InterPro" id="IPR036396">
    <property type="entry name" value="Cyt_P450_sf"/>
</dbReference>
<evidence type="ECO:0000256" key="9">
    <source>
        <dbReference type="SAM" id="Phobius"/>
    </source>
</evidence>
<organism evidence="10 11">
    <name type="scientific">Aspergillus avenaceus</name>
    <dbReference type="NCBI Taxonomy" id="36643"/>
    <lineage>
        <taxon>Eukaryota</taxon>
        <taxon>Fungi</taxon>
        <taxon>Dikarya</taxon>
        <taxon>Ascomycota</taxon>
        <taxon>Pezizomycotina</taxon>
        <taxon>Eurotiomycetes</taxon>
        <taxon>Eurotiomycetidae</taxon>
        <taxon>Eurotiales</taxon>
        <taxon>Aspergillaceae</taxon>
        <taxon>Aspergillus</taxon>
        <taxon>Aspergillus subgen. Circumdati</taxon>
    </lineage>
</organism>
<comment type="similarity">
    <text evidence="2 8">Belongs to the cytochrome P450 family.</text>
</comment>
<dbReference type="InterPro" id="IPR001128">
    <property type="entry name" value="Cyt_P450"/>
</dbReference>
<dbReference type="SUPFAM" id="SSF48264">
    <property type="entry name" value="Cytochrome P450"/>
    <property type="match status" value="1"/>
</dbReference>
<evidence type="ECO:0000256" key="8">
    <source>
        <dbReference type="RuleBase" id="RU000461"/>
    </source>
</evidence>
<keyword evidence="9" id="KW-0472">Membrane</keyword>
<dbReference type="EMBL" id="ML742177">
    <property type="protein sequence ID" value="KAE8148069.1"/>
    <property type="molecule type" value="Genomic_DNA"/>
</dbReference>
<keyword evidence="11" id="KW-1185">Reference proteome</keyword>
<comment type="cofactor">
    <cofactor evidence="1 7">
        <name>heme</name>
        <dbReference type="ChEBI" id="CHEBI:30413"/>
    </cofactor>
</comment>
<evidence type="ECO:0000256" key="5">
    <source>
        <dbReference type="ARBA" id="ARBA00023004"/>
    </source>
</evidence>
<keyword evidence="5 7" id="KW-0408">Iron</keyword>
<protein>
    <submittedName>
        <fullName evidence="10">Cytochrome P450</fullName>
    </submittedName>
</protein>
<dbReference type="OrthoDB" id="1470350at2759"/>
<dbReference type="GO" id="GO:0016705">
    <property type="term" value="F:oxidoreductase activity, acting on paired donors, with incorporation or reduction of molecular oxygen"/>
    <property type="evidence" value="ECO:0007669"/>
    <property type="project" value="InterPro"/>
</dbReference>
<sequence length="548" mass="61777">MIRSFVGQLAPETVALFFLGMVVLAGILLKLQVSMKIARLGSRAPRIRFYLPYAIDFMYRTIKAGNTGQRLTYWEDTILVSNEASDLNSPKTTELDAGISNRMIFTKDPVNIKAVLADQFADYGRGVSFHRDSREFLGDSIFNTDGESWYRSRNLIRPMFARERLVDTEIFEDHVQRLISCLAGDTSPNGSRVVDIGPLVFRYSLDAATDYLLGQGTDSLQNSQTMFADAFQKVLHHQVVIYRMSGFNFILPKAQFRRNLKVMDDFLKPYIDRTLNLSAAELDRKLSKKDTFLDSLAGFTRDRQVIRDQLVAVLLAGRDTTAGTLAFCIFELSRNPDVVAKLRQEINSQLGLDPNSRRPTYADLKEMKYLAAVLSETMRLYPAVPFNIRTALRDTTLPRGGGPDGLSPIGILANTPIFYSTILMHQDPTNYGPPGSPNYFDPKKFLPQRWLSGWQPKPWHFIPFNGGPRICLGQQFALIEMGYTIVRVIQAFKQIIAHPSKGKDKVDDPVLRVEITLSPGSELNCAFVKDDESRVQVSVQLIPQARVK</sequence>
<dbReference type="InterPro" id="IPR017972">
    <property type="entry name" value="Cyt_P450_CS"/>
</dbReference>
<dbReference type="Pfam" id="PF00067">
    <property type="entry name" value="p450"/>
    <property type="match status" value="1"/>
</dbReference>
<dbReference type="InterPro" id="IPR047146">
    <property type="entry name" value="Cyt_P450_E_CYP52_fungi"/>
</dbReference>
<dbReference type="AlphaFoldDB" id="A0A5N6TPJ6"/>
<feature type="transmembrane region" description="Helical" evidence="9">
    <location>
        <begin position="14"/>
        <end position="33"/>
    </location>
</feature>
<evidence type="ECO:0000313" key="11">
    <source>
        <dbReference type="Proteomes" id="UP000325780"/>
    </source>
</evidence>
<evidence type="ECO:0000256" key="6">
    <source>
        <dbReference type="ARBA" id="ARBA00023033"/>
    </source>
</evidence>
<dbReference type="CDD" id="cd11063">
    <property type="entry name" value="CYP52"/>
    <property type="match status" value="1"/>
</dbReference>